<dbReference type="OrthoDB" id="434878at2"/>
<keyword evidence="3" id="KW-1185">Reference proteome</keyword>
<proteinExistence type="predicted"/>
<evidence type="ECO:0008006" key="4">
    <source>
        <dbReference type="Google" id="ProtNLM"/>
    </source>
</evidence>
<name>A3IUS1_9CHRO</name>
<evidence type="ECO:0000256" key="1">
    <source>
        <dbReference type="SAM" id="MobiDB-lite"/>
    </source>
</evidence>
<dbReference type="Pfam" id="PF14872">
    <property type="entry name" value="GHL5"/>
    <property type="match status" value="1"/>
</dbReference>
<dbReference type="SUPFAM" id="SSF51445">
    <property type="entry name" value="(Trans)glycosidases"/>
    <property type="match status" value="1"/>
</dbReference>
<organism evidence="2 3">
    <name type="scientific">Crocosphaera chwakensis CCY0110</name>
    <dbReference type="NCBI Taxonomy" id="391612"/>
    <lineage>
        <taxon>Bacteria</taxon>
        <taxon>Bacillati</taxon>
        <taxon>Cyanobacteriota</taxon>
        <taxon>Cyanophyceae</taxon>
        <taxon>Oscillatoriophycideae</taxon>
        <taxon>Chroococcales</taxon>
        <taxon>Aphanothecaceae</taxon>
        <taxon>Crocosphaera</taxon>
        <taxon>Crocosphaera chwakensis</taxon>
    </lineage>
</organism>
<dbReference type="eggNOG" id="COG1523">
    <property type="taxonomic scope" value="Bacteria"/>
</dbReference>
<dbReference type="InterPro" id="IPR029457">
    <property type="entry name" value="GHL5"/>
</dbReference>
<dbReference type="AlphaFoldDB" id="A3IUS1"/>
<feature type="compositionally biased region" description="Basic and acidic residues" evidence="1">
    <location>
        <begin position="663"/>
        <end position="679"/>
    </location>
</feature>
<dbReference type="InterPro" id="IPR017853">
    <property type="entry name" value="GH"/>
</dbReference>
<dbReference type="EMBL" id="AAXW01000037">
    <property type="protein sequence ID" value="EAZ89764.1"/>
    <property type="molecule type" value="Genomic_DNA"/>
</dbReference>
<dbReference type="Proteomes" id="UP000003781">
    <property type="component" value="Unassembled WGS sequence"/>
</dbReference>
<evidence type="ECO:0000313" key="3">
    <source>
        <dbReference type="Proteomes" id="UP000003781"/>
    </source>
</evidence>
<sequence>MVTTKLKIQLLEEETHKLIEWVEQIEHSDHTVFEKAQKVATRLGAHYRPEDGLTEIGFWTPELESDIIQPKNIYLEVFTPKKDIDPTLPTQRVVFRRDYVQLEKRGEYFWGVIAGLKAGTKESFGSFYWLRYLDWETNEVKAIGDCLAYSLPYGVYAPAEVYNLHSLQANRQDMAYFLRDKSEENSDEIVYVHPPHNILQLHVNTASPDGSLAGLTELYQRIGKKLVQKEKLTPAEQNYIGYDAVQLLPVEPTVEYRGKHELGHGFFMIDDKDLDEMDAESEGIEHEPGNIKITLKKPDTQNWGYDIVIFGSSATNPSVLRTLRPDEVIEFIETLHNFPTGPIKVIYDLVYGHADNQGLDLLNGRFMKGPNMYGQDVNHQNPVVRAILLEMQRRKNNTGVDGIRVDGAQDFKFFNPISGEVEYDDQYLQEMGNIIQEIGLSKRHLFAIFEDGRPWPTEGWEEMSTYRNIIDFNPRAFQWGPLIFAHNTPCLKSFWERKWRRVCEVMQLGENWITGCGNHDTLRRGTQVDPNLDINWNLGKTLPEVLNNAYDNPSIGLLTYGFSPGLPMDFINCTMRAPWGFLRNTDDRYGVKVVSEEAGGFLDWQIIPETYNYPDVFPRIKAMGFTKLGELRQFVTALVDALAESNYDLDEVAHICQRHLGHDGESEEAKNEAKVRKSAAELQKLNGPDKSQVLTELSVAKLKEFAKAFMEDAHELSNVWLHQETLNADQVAYNLALRRFRQANPWLQRNLKESDRFNQIQDPEKTLFYGVRYTTVEEDSETEPYGVAMITHMRGEPMTVKIGEWLDLDLDQWQIAIASPGLKIDDLKAFELHDSQAVLLEKKML</sequence>
<dbReference type="Gene3D" id="3.20.20.80">
    <property type="entry name" value="Glycosidases"/>
    <property type="match status" value="1"/>
</dbReference>
<evidence type="ECO:0000313" key="2">
    <source>
        <dbReference type="EMBL" id="EAZ89764.1"/>
    </source>
</evidence>
<protein>
    <recommendedName>
        <fullName evidence="4">Alpha-amylase</fullName>
    </recommendedName>
</protein>
<accession>A3IUS1</accession>
<feature type="region of interest" description="Disordered" evidence="1">
    <location>
        <begin position="663"/>
        <end position="682"/>
    </location>
</feature>
<dbReference type="RefSeq" id="WP_008277127.1">
    <property type="nucleotide sequence ID" value="NZ_AAXW01000037.1"/>
</dbReference>
<reference evidence="2 3" key="1">
    <citation type="submission" date="2007-03" db="EMBL/GenBank/DDBJ databases">
        <authorList>
            <person name="Stal L."/>
            <person name="Ferriera S."/>
            <person name="Johnson J."/>
            <person name="Kravitz S."/>
            <person name="Beeson K."/>
            <person name="Sutton G."/>
            <person name="Rogers Y.-H."/>
            <person name="Friedman R."/>
            <person name="Frazier M."/>
            <person name="Venter J.C."/>
        </authorList>
    </citation>
    <scope>NUCLEOTIDE SEQUENCE [LARGE SCALE GENOMIC DNA]</scope>
    <source>
        <strain evidence="2 3">CCY0110</strain>
    </source>
</reference>
<comment type="caution">
    <text evidence="2">The sequence shown here is derived from an EMBL/GenBank/DDBJ whole genome shotgun (WGS) entry which is preliminary data.</text>
</comment>
<gene>
    <name evidence="2" type="ORF">CY0110_29134</name>
</gene>